<name>A0A9P3G2Q8_9APHY</name>
<dbReference type="AlphaFoldDB" id="A0A9P3G2Q8"/>
<gene>
    <name evidence="1" type="ORF">PsYK624_032710</name>
</gene>
<keyword evidence="2" id="KW-1185">Reference proteome</keyword>
<comment type="caution">
    <text evidence="1">The sequence shown here is derived from an EMBL/GenBank/DDBJ whole genome shotgun (WGS) entry which is preliminary data.</text>
</comment>
<evidence type="ECO:0000313" key="1">
    <source>
        <dbReference type="EMBL" id="GJE87188.1"/>
    </source>
</evidence>
<proteinExistence type="predicted"/>
<organism evidence="1 2">
    <name type="scientific">Phanerochaete sordida</name>
    <dbReference type="NCBI Taxonomy" id="48140"/>
    <lineage>
        <taxon>Eukaryota</taxon>
        <taxon>Fungi</taxon>
        <taxon>Dikarya</taxon>
        <taxon>Basidiomycota</taxon>
        <taxon>Agaricomycotina</taxon>
        <taxon>Agaricomycetes</taxon>
        <taxon>Polyporales</taxon>
        <taxon>Phanerochaetaceae</taxon>
        <taxon>Phanerochaete</taxon>
    </lineage>
</organism>
<dbReference type="Proteomes" id="UP000703269">
    <property type="component" value="Unassembled WGS sequence"/>
</dbReference>
<dbReference type="EMBL" id="BPQB01000005">
    <property type="protein sequence ID" value="GJE87188.1"/>
    <property type="molecule type" value="Genomic_DNA"/>
</dbReference>
<sequence length="178" mass="19872">MSWTSQFAGWHSRSHPDQRAFNPTRDELVFAVLRSTPAEPDGFTLALFTPNIAVDSMGRVLVLGQETFDGVASLAKQTLELPETGTFRNTWRIKQPRTSQPIERLLVPSSSGELRQICVQGYEKDKRELSAPVGDITELPEVLWELFGLFEESRGLDQRGRESTVAIDKVKAVLGEVS</sequence>
<accession>A0A9P3G2Q8</accession>
<dbReference type="OrthoDB" id="3006153at2759"/>
<reference evidence="1 2" key="1">
    <citation type="submission" date="2021-08" db="EMBL/GenBank/DDBJ databases">
        <title>Draft Genome Sequence of Phanerochaete sordida strain YK-624.</title>
        <authorList>
            <person name="Mori T."/>
            <person name="Dohra H."/>
            <person name="Suzuki T."/>
            <person name="Kawagishi H."/>
            <person name="Hirai H."/>
        </authorList>
    </citation>
    <scope>NUCLEOTIDE SEQUENCE [LARGE SCALE GENOMIC DNA]</scope>
    <source>
        <strain evidence="1 2">YK-624</strain>
    </source>
</reference>
<evidence type="ECO:0000313" key="2">
    <source>
        <dbReference type="Proteomes" id="UP000703269"/>
    </source>
</evidence>
<protein>
    <submittedName>
        <fullName evidence="1">Uncharacterized protein</fullName>
    </submittedName>
</protein>